<organism evidence="1 2">
    <name type="scientific">Acetomicrobium hydrogeniformans ATCC BAA-1850</name>
    <dbReference type="NCBI Taxonomy" id="592015"/>
    <lineage>
        <taxon>Bacteria</taxon>
        <taxon>Thermotogati</taxon>
        <taxon>Synergistota</taxon>
        <taxon>Synergistia</taxon>
        <taxon>Synergistales</taxon>
        <taxon>Acetomicrobiaceae</taxon>
        <taxon>Acetomicrobium</taxon>
    </lineage>
</organism>
<proteinExistence type="predicted"/>
<gene>
    <name evidence="1" type="ORF">HMPREF1705_02878</name>
</gene>
<protein>
    <submittedName>
        <fullName evidence="1">Uncharacterized protein</fullName>
    </submittedName>
</protein>
<dbReference type="eggNOG" id="ENOG5033HDB">
    <property type="taxonomic scope" value="Bacteria"/>
</dbReference>
<name>A0A0T5XB92_9BACT</name>
<accession>A0A0T5XB92</accession>
<comment type="caution">
    <text evidence="1">The sequence shown here is derived from an EMBL/GenBank/DDBJ whole genome shotgun (WGS) entry which is preliminary data.</text>
</comment>
<dbReference type="Proteomes" id="UP000005273">
    <property type="component" value="Unassembled WGS sequence"/>
</dbReference>
<evidence type="ECO:0000313" key="2">
    <source>
        <dbReference type="Proteomes" id="UP000005273"/>
    </source>
</evidence>
<dbReference type="AlphaFoldDB" id="A0A0T5XB92"/>
<reference evidence="2" key="1">
    <citation type="submission" date="2012-09" db="EMBL/GenBank/DDBJ databases">
        <authorList>
            <person name="Weinstock G."/>
            <person name="Sodergren E."/>
            <person name="Clifton S."/>
            <person name="Fulton L."/>
            <person name="Fulton B."/>
            <person name="Courtney L."/>
            <person name="Fronick C."/>
            <person name="Harrison M."/>
            <person name="Strong C."/>
            <person name="Farmer C."/>
            <person name="Delehaunty K."/>
            <person name="Markovic C."/>
            <person name="Hall O."/>
            <person name="Minx P."/>
            <person name="Tomlinson C."/>
            <person name="Mitreva M."/>
            <person name="Nelson J."/>
            <person name="Hou S."/>
            <person name="Wollam A."/>
            <person name="Pepin K.H."/>
            <person name="Johnson M."/>
            <person name="Bhonagiri V."/>
            <person name="Nash W.E."/>
            <person name="Suruliraj S."/>
            <person name="Warren W."/>
            <person name="Chinwalla A."/>
            <person name="Mardis E.R."/>
            <person name="Wilson R.K."/>
        </authorList>
    </citation>
    <scope>NUCLEOTIDE SEQUENCE [LARGE SCALE GENOMIC DNA]</scope>
    <source>
        <strain evidence="2">OS1</strain>
    </source>
</reference>
<dbReference type="EMBL" id="ACJX03000001">
    <property type="protein sequence ID" value="KRT35639.1"/>
    <property type="molecule type" value="Genomic_DNA"/>
</dbReference>
<dbReference type="STRING" id="592015.HMPREF1705_02878"/>
<sequence length="211" mass="23930">MGSHSQKGSLKQDLFRLLFGKVKVCSHRFDHKSFEVVNASLIAEVISLNPDIEAECKSWVLSRSAEAKPQKFSLNIDLIKVKRVTLSSLDVTIKKLKRLRDVSICSNLIFCSLLPQVRKNRIISFRSGGFWGKGTIPIALFYPIIKDKVLKLVLSKKEGMLLVWYSKESEKGEPYCLFLCRKIDKGAEQSDILWQWVPLKDKCSGGGRLTL</sequence>
<evidence type="ECO:0000313" key="1">
    <source>
        <dbReference type="EMBL" id="KRT35639.1"/>
    </source>
</evidence>
<keyword evidence="2" id="KW-1185">Reference proteome</keyword>